<keyword evidence="7 14" id="KW-0489">Methyltransferase</keyword>
<dbReference type="CDD" id="cd02440">
    <property type="entry name" value="AdoMet_MTases"/>
    <property type="match status" value="1"/>
</dbReference>
<name>A0ABW7FTC1_9BURK</name>
<feature type="binding site" evidence="14">
    <location>
        <begin position="282"/>
        <end position="288"/>
    </location>
    <ligand>
        <name>S-adenosyl-L-methionine</name>
        <dbReference type="ChEBI" id="CHEBI:59789"/>
    </ligand>
</feature>
<evidence type="ECO:0000256" key="4">
    <source>
        <dbReference type="ARBA" id="ARBA00012140"/>
    </source>
</evidence>
<dbReference type="Gene3D" id="3.40.50.150">
    <property type="entry name" value="Vaccinia Virus protein VP39"/>
    <property type="match status" value="1"/>
</dbReference>
<dbReference type="PANTHER" id="PTHR22807:SF61">
    <property type="entry name" value="NOL1_NOP2_SUN FAMILY PROTEIN _ ANTITERMINATION NUSB DOMAIN-CONTAINING PROTEIN"/>
    <property type="match status" value="1"/>
</dbReference>
<dbReference type="Gene3D" id="3.30.70.1170">
    <property type="entry name" value="Sun protein, domain 3"/>
    <property type="match status" value="1"/>
</dbReference>
<dbReference type="NCBIfam" id="TIGR00563">
    <property type="entry name" value="rsmB"/>
    <property type="match status" value="1"/>
</dbReference>
<keyword evidence="8 14" id="KW-0808">Transferase</keyword>
<dbReference type="PRINTS" id="PR02008">
    <property type="entry name" value="RCMTFAMILY"/>
</dbReference>
<evidence type="ECO:0000256" key="6">
    <source>
        <dbReference type="ARBA" id="ARBA00022552"/>
    </source>
</evidence>
<comment type="subcellular location">
    <subcellularLocation>
        <location evidence="2">Cytoplasm</location>
    </subcellularLocation>
</comment>
<dbReference type="Gene3D" id="1.10.940.10">
    <property type="entry name" value="NusB-like"/>
    <property type="match status" value="1"/>
</dbReference>
<accession>A0ABW7FTC1</accession>
<feature type="coiled-coil region" evidence="15">
    <location>
        <begin position="305"/>
        <end position="332"/>
    </location>
</feature>
<protein>
    <recommendedName>
        <fullName evidence="4">16S rRNA (cytosine(967)-C(5))-methyltransferase</fullName>
        <ecNumber evidence="4">2.1.1.176</ecNumber>
    </recommendedName>
    <alternativeName>
        <fullName evidence="11">16S rRNA m5C967 methyltransferase</fullName>
    </alternativeName>
    <alternativeName>
        <fullName evidence="12">rRNA (cytosine-C(5)-)-methyltransferase RsmB</fullName>
    </alternativeName>
</protein>
<dbReference type="Pfam" id="PF01189">
    <property type="entry name" value="Methyltr_RsmB-F"/>
    <property type="match status" value="1"/>
</dbReference>
<feature type="binding site" evidence="14">
    <location>
        <position position="306"/>
    </location>
    <ligand>
        <name>S-adenosyl-L-methionine</name>
        <dbReference type="ChEBI" id="CHEBI:59789"/>
    </ligand>
</feature>
<dbReference type="InterPro" id="IPR054728">
    <property type="entry name" value="RsmB-like_ferredoxin"/>
</dbReference>
<evidence type="ECO:0000259" key="16">
    <source>
        <dbReference type="PROSITE" id="PS51686"/>
    </source>
</evidence>
<organism evidence="17 18">
    <name type="scientific">Roseateles rivi</name>
    <dbReference type="NCBI Taxonomy" id="3299028"/>
    <lineage>
        <taxon>Bacteria</taxon>
        <taxon>Pseudomonadati</taxon>
        <taxon>Pseudomonadota</taxon>
        <taxon>Betaproteobacteria</taxon>
        <taxon>Burkholderiales</taxon>
        <taxon>Sphaerotilaceae</taxon>
        <taxon>Roseateles</taxon>
    </lineage>
</organism>
<evidence type="ECO:0000256" key="11">
    <source>
        <dbReference type="ARBA" id="ARBA00030399"/>
    </source>
</evidence>
<dbReference type="PROSITE" id="PS51686">
    <property type="entry name" value="SAM_MT_RSMB_NOP"/>
    <property type="match status" value="1"/>
</dbReference>
<gene>
    <name evidence="17" type="primary">rsmB</name>
    <name evidence="17" type="ORF">ACG0Z6_04675</name>
</gene>
<keyword evidence="15" id="KW-0175">Coiled coil</keyword>
<dbReference type="Pfam" id="PF01029">
    <property type="entry name" value="NusB"/>
    <property type="match status" value="1"/>
</dbReference>
<dbReference type="GO" id="GO:0032259">
    <property type="term" value="P:methylation"/>
    <property type="evidence" value="ECO:0007669"/>
    <property type="project" value="UniProtKB-KW"/>
</dbReference>
<dbReference type="InterPro" id="IPR029063">
    <property type="entry name" value="SAM-dependent_MTases_sf"/>
</dbReference>
<comment type="caution">
    <text evidence="17">The sequence shown here is derived from an EMBL/GenBank/DDBJ whole genome shotgun (WGS) entry which is preliminary data.</text>
</comment>
<dbReference type="EC" id="2.1.1.176" evidence="4"/>
<evidence type="ECO:0000256" key="3">
    <source>
        <dbReference type="ARBA" id="ARBA00007494"/>
    </source>
</evidence>
<keyword evidence="18" id="KW-1185">Reference proteome</keyword>
<evidence type="ECO:0000256" key="2">
    <source>
        <dbReference type="ARBA" id="ARBA00004496"/>
    </source>
</evidence>
<feature type="active site" description="Nucleophile" evidence="14">
    <location>
        <position position="404"/>
    </location>
</feature>
<evidence type="ECO:0000256" key="12">
    <source>
        <dbReference type="ARBA" id="ARBA00031088"/>
    </source>
</evidence>
<sequence length="463" mass="49778">MSPIPAPPTPPSDAAPSLHPPLSLLLVQCASAVQAVREGQSLTDWLSRCPAPLRPAVQSLSFEALRRLGATLAVRTRLAPKTPAPRVDNLLLSALALLWPQSQPAYAAHTVVNQAVEAARQHAPKAAPFVNAVLRRFMREHKVLLPSVLEQPVARYNHPAWWIDKLQSDWGALAPALLQANNARAPMSLRVNARQSSAAHYLAQLNEVGLSARPLNAELLPHALLLEQPSPVQALPGFAQGATSVQDAAAQLAAPLLLGQLRPQQAQHWPILGAGARVLDACAAPGGKTAHLQELADNGLALLALDADAQRLQRVQDNLQRLQLQAQVKAADARDVQSWWDGQAFDAILLDAPCSASGIVRRHPDVRWLRRASDISALARVQSELLEALWPLLKPGGRLVYATCSVFKAEGQDQIDAFLQRHADASMHDVPGATGHLLPLDENDPLAPAALDGFFYALLTKSA</sequence>
<evidence type="ECO:0000256" key="10">
    <source>
        <dbReference type="ARBA" id="ARBA00022884"/>
    </source>
</evidence>
<feature type="binding site" evidence="14">
    <location>
        <position position="351"/>
    </location>
    <ligand>
        <name>S-adenosyl-L-methionine</name>
        <dbReference type="ChEBI" id="CHEBI:59789"/>
    </ligand>
</feature>
<evidence type="ECO:0000256" key="7">
    <source>
        <dbReference type="ARBA" id="ARBA00022603"/>
    </source>
</evidence>
<reference evidence="17 18" key="1">
    <citation type="submission" date="2024-08" db="EMBL/GenBank/DDBJ databases">
        <authorList>
            <person name="Lu H."/>
        </authorList>
    </citation>
    <scope>NUCLEOTIDE SEQUENCE [LARGE SCALE GENOMIC DNA]</scope>
    <source>
        <strain evidence="17 18">BYS180W</strain>
    </source>
</reference>
<evidence type="ECO:0000256" key="8">
    <source>
        <dbReference type="ARBA" id="ARBA00022679"/>
    </source>
</evidence>
<evidence type="ECO:0000256" key="15">
    <source>
        <dbReference type="SAM" id="Coils"/>
    </source>
</evidence>
<evidence type="ECO:0000256" key="1">
    <source>
        <dbReference type="ARBA" id="ARBA00002724"/>
    </source>
</evidence>
<dbReference type="GO" id="GO:0008168">
    <property type="term" value="F:methyltransferase activity"/>
    <property type="evidence" value="ECO:0007669"/>
    <property type="project" value="UniProtKB-KW"/>
</dbReference>
<dbReference type="EMBL" id="JBIGHZ010000002">
    <property type="protein sequence ID" value="MFG6447536.1"/>
    <property type="molecule type" value="Genomic_DNA"/>
</dbReference>
<dbReference type="InterPro" id="IPR049560">
    <property type="entry name" value="MeTrfase_RsmB-F_NOP2_cat"/>
</dbReference>
<dbReference type="Proteomes" id="UP001606099">
    <property type="component" value="Unassembled WGS sequence"/>
</dbReference>
<keyword evidence="10 14" id="KW-0694">RNA-binding</keyword>
<evidence type="ECO:0000313" key="18">
    <source>
        <dbReference type="Proteomes" id="UP001606099"/>
    </source>
</evidence>
<evidence type="ECO:0000256" key="13">
    <source>
        <dbReference type="ARBA" id="ARBA00047283"/>
    </source>
</evidence>
<feature type="domain" description="SAM-dependent MTase RsmB/NOP-type" evidence="16">
    <location>
        <begin position="177"/>
        <end position="462"/>
    </location>
</feature>
<keyword evidence="9 14" id="KW-0949">S-adenosyl-L-methionine</keyword>
<comment type="similarity">
    <text evidence="3 14">Belongs to the class I-like SAM-binding methyltransferase superfamily. RsmB/NOP family.</text>
</comment>
<dbReference type="SUPFAM" id="SSF53335">
    <property type="entry name" value="S-adenosyl-L-methionine-dependent methyltransferases"/>
    <property type="match status" value="1"/>
</dbReference>
<feature type="binding site" evidence="14">
    <location>
        <position position="332"/>
    </location>
    <ligand>
        <name>S-adenosyl-L-methionine</name>
        <dbReference type="ChEBI" id="CHEBI:59789"/>
    </ligand>
</feature>
<dbReference type="PROSITE" id="PS01153">
    <property type="entry name" value="NOL1_NOP2_SUN"/>
    <property type="match status" value="1"/>
</dbReference>
<dbReference type="InterPro" id="IPR023267">
    <property type="entry name" value="RCMT"/>
</dbReference>
<dbReference type="NCBIfam" id="NF008149">
    <property type="entry name" value="PRK10901.1"/>
    <property type="match status" value="1"/>
</dbReference>
<dbReference type="PANTHER" id="PTHR22807">
    <property type="entry name" value="NOP2 YEAST -RELATED NOL1/NOP2/FMU SUN DOMAIN-CONTAINING"/>
    <property type="match status" value="1"/>
</dbReference>
<dbReference type="InterPro" id="IPR004573">
    <property type="entry name" value="rRNA_ssu_MeTfrase_B"/>
</dbReference>
<comment type="function">
    <text evidence="1">Specifically methylates the cytosine at position 967 (m5C967) of 16S rRNA.</text>
</comment>
<dbReference type="InterPro" id="IPR018314">
    <property type="entry name" value="RsmB/NOL1/NOP2-like_CS"/>
</dbReference>
<evidence type="ECO:0000256" key="14">
    <source>
        <dbReference type="PROSITE-ProRule" id="PRU01023"/>
    </source>
</evidence>
<dbReference type="InterPro" id="IPR006027">
    <property type="entry name" value="NusB_RsmB_TIM44"/>
</dbReference>
<dbReference type="Pfam" id="PF22458">
    <property type="entry name" value="RsmF-B_ferredox"/>
    <property type="match status" value="1"/>
</dbReference>
<keyword evidence="5" id="KW-0963">Cytoplasm</keyword>
<dbReference type="RefSeq" id="WP_394458955.1">
    <property type="nucleotide sequence ID" value="NZ_JBIGHZ010000002.1"/>
</dbReference>
<evidence type="ECO:0000256" key="5">
    <source>
        <dbReference type="ARBA" id="ARBA00022490"/>
    </source>
</evidence>
<dbReference type="InterPro" id="IPR001678">
    <property type="entry name" value="MeTrfase_RsmB-F_NOP2_dom"/>
</dbReference>
<dbReference type="SUPFAM" id="SSF48013">
    <property type="entry name" value="NusB-like"/>
    <property type="match status" value="1"/>
</dbReference>
<comment type="catalytic activity">
    <reaction evidence="13">
        <text>cytidine(967) in 16S rRNA + S-adenosyl-L-methionine = 5-methylcytidine(967) in 16S rRNA + S-adenosyl-L-homocysteine + H(+)</text>
        <dbReference type="Rhea" id="RHEA:42748"/>
        <dbReference type="Rhea" id="RHEA-COMP:10219"/>
        <dbReference type="Rhea" id="RHEA-COMP:10220"/>
        <dbReference type="ChEBI" id="CHEBI:15378"/>
        <dbReference type="ChEBI" id="CHEBI:57856"/>
        <dbReference type="ChEBI" id="CHEBI:59789"/>
        <dbReference type="ChEBI" id="CHEBI:74483"/>
        <dbReference type="ChEBI" id="CHEBI:82748"/>
        <dbReference type="EC" id="2.1.1.176"/>
    </reaction>
</comment>
<evidence type="ECO:0000256" key="9">
    <source>
        <dbReference type="ARBA" id="ARBA00022691"/>
    </source>
</evidence>
<keyword evidence="6" id="KW-0698">rRNA processing</keyword>
<dbReference type="InterPro" id="IPR035926">
    <property type="entry name" value="NusB-like_sf"/>
</dbReference>
<evidence type="ECO:0000313" key="17">
    <source>
        <dbReference type="EMBL" id="MFG6447536.1"/>
    </source>
</evidence>
<proteinExistence type="inferred from homology"/>